<reference evidence="1" key="1">
    <citation type="submission" date="2021-05" db="EMBL/GenBank/DDBJ databases">
        <authorList>
            <person name="Pan Q."/>
            <person name="Jouanno E."/>
            <person name="Zahm M."/>
            <person name="Klopp C."/>
            <person name="Cabau C."/>
            <person name="Louis A."/>
            <person name="Berthelot C."/>
            <person name="Parey E."/>
            <person name="Roest Crollius H."/>
            <person name="Montfort J."/>
            <person name="Robinson-Rechavi M."/>
            <person name="Bouchez O."/>
            <person name="Lampietro C."/>
            <person name="Lopez Roques C."/>
            <person name="Donnadieu C."/>
            <person name="Postlethwait J."/>
            <person name="Bobe J."/>
            <person name="Dillon D."/>
            <person name="Chandos A."/>
            <person name="von Hippel F."/>
            <person name="Guiguen Y."/>
        </authorList>
    </citation>
    <scope>NUCLEOTIDE SEQUENCE</scope>
    <source>
        <strain evidence="1">YG-Jan2019</strain>
    </source>
</reference>
<evidence type="ECO:0000313" key="1">
    <source>
        <dbReference type="EMBL" id="KAJ7985106.1"/>
    </source>
</evidence>
<dbReference type="Proteomes" id="UP001157502">
    <property type="component" value="Chromosome 36"/>
</dbReference>
<sequence length="148" mass="16510">MGCLTATVTDGIDTPRSCKQISPKANGLTSTPVSTLICLVTRSPHLSLYKRQSRGQQQLGLFESNRDEEYEDYYDEDDDFEDPAEFFSQVVETYEAFPDLPSQTRLYESSLPPQPPKESVPSWSPVLVLSVDPSLVLFVLLCLVPSVC</sequence>
<organism evidence="1 2">
    <name type="scientific">Dallia pectoralis</name>
    <name type="common">Alaska blackfish</name>
    <dbReference type="NCBI Taxonomy" id="75939"/>
    <lineage>
        <taxon>Eukaryota</taxon>
        <taxon>Metazoa</taxon>
        <taxon>Chordata</taxon>
        <taxon>Craniata</taxon>
        <taxon>Vertebrata</taxon>
        <taxon>Euteleostomi</taxon>
        <taxon>Actinopterygii</taxon>
        <taxon>Neopterygii</taxon>
        <taxon>Teleostei</taxon>
        <taxon>Protacanthopterygii</taxon>
        <taxon>Esociformes</taxon>
        <taxon>Umbridae</taxon>
        <taxon>Dallia</taxon>
    </lineage>
</organism>
<dbReference type="EMBL" id="CM055763">
    <property type="protein sequence ID" value="KAJ7985106.1"/>
    <property type="molecule type" value="Genomic_DNA"/>
</dbReference>
<keyword evidence="2" id="KW-1185">Reference proteome</keyword>
<evidence type="ECO:0000313" key="2">
    <source>
        <dbReference type="Proteomes" id="UP001157502"/>
    </source>
</evidence>
<protein>
    <submittedName>
        <fullName evidence="1">Uncharacterized protein</fullName>
    </submittedName>
</protein>
<accession>A0ACC2F182</accession>
<gene>
    <name evidence="1" type="ORF">DPEC_G00348630</name>
</gene>
<comment type="caution">
    <text evidence="1">The sequence shown here is derived from an EMBL/GenBank/DDBJ whole genome shotgun (WGS) entry which is preliminary data.</text>
</comment>
<name>A0ACC2F182_DALPE</name>
<proteinExistence type="predicted"/>